<gene>
    <name evidence="1" type="ORF">SteCoe_25843</name>
</gene>
<organism evidence="1 2">
    <name type="scientific">Stentor coeruleus</name>
    <dbReference type="NCBI Taxonomy" id="5963"/>
    <lineage>
        <taxon>Eukaryota</taxon>
        <taxon>Sar</taxon>
        <taxon>Alveolata</taxon>
        <taxon>Ciliophora</taxon>
        <taxon>Postciliodesmatophora</taxon>
        <taxon>Heterotrichea</taxon>
        <taxon>Heterotrichida</taxon>
        <taxon>Stentoridae</taxon>
        <taxon>Stentor</taxon>
    </lineage>
</organism>
<accession>A0A1R2BEB9</accession>
<reference evidence="1 2" key="1">
    <citation type="submission" date="2016-11" db="EMBL/GenBank/DDBJ databases">
        <title>The macronuclear genome of Stentor coeruleus: a giant cell with tiny introns.</title>
        <authorList>
            <person name="Slabodnick M."/>
            <person name="Ruby J.G."/>
            <person name="Reiff S.B."/>
            <person name="Swart E.C."/>
            <person name="Gosai S."/>
            <person name="Prabakaran S."/>
            <person name="Witkowska E."/>
            <person name="Larue G.E."/>
            <person name="Fisher S."/>
            <person name="Freeman R.M."/>
            <person name="Gunawardena J."/>
            <person name="Chu W."/>
            <person name="Stover N.A."/>
            <person name="Gregory B.D."/>
            <person name="Nowacki M."/>
            <person name="Derisi J."/>
            <person name="Roy S.W."/>
            <person name="Marshall W.F."/>
            <person name="Sood P."/>
        </authorList>
    </citation>
    <scope>NUCLEOTIDE SEQUENCE [LARGE SCALE GENOMIC DNA]</scope>
    <source>
        <strain evidence="1">WM001</strain>
    </source>
</reference>
<sequence>MGEKSLVWVFRSFQYEFSGINILPCILFYHKLPEVILYSEMRNLHILRYPSLADITKIFKSDTNLVSKECFAYGYNKELLSEKLNEEKFNIETQFSKYKVIQASRDKRLLTIHHVVEFKNDHYNSYVYTKKKSNKFPLDDIGIEKSLIKTTTATISSIEASQESFVDFIEIIYFQTPASELILERSEKCITVSAYKERSITRLPIIMNSKQLKPRNSIIQRNFSIAFKPASKLIKPKMKISQSKLNVSIGLFPELNRKNLSTSIFFCNGYYCNLKIQVNSITHKRKVPFRKYIGVYHELIQEALKFINFPISEGVFDEEFDKVYEDLLGEYYGNKKDYFNNSLNKTTFNNRDLVTLCPICFKIFNKAYFKETTYNYYF</sequence>
<evidence type="ECO:0000313" key="2">
    <source>
        <dbReference type="Proteomes" id="UP000187209"/>
    </source>
</evidence>
<protein>
    <submittedName>
        <fullName evidence="1">Uncharacterized protein</fullName>
    </submittedName>
</protein>
<proteinExistence type="predicted"/>
<keyword evidence="2" id="KW-1185">Reference proteome</keyword>
<evidence type="ECO:0000313" key="1">
    <source>
        <dbReference type="EMBL" id="OMJ75106.1"/>
    </source>
</evidence>
<name>A0A1R2BEB9_9CILI</name>
<comment type="caution">
    <text evidence="1">The sequence shown here is derived from an EMBL/GenBank/DDBJ whole genome shotgun (WGS) entry which is preliminary data.</text>
</comment>
<dbReference type="EMBL" id="MPUH01000710">
    <property type="protein sequence ID" value="OMJ75106.1"/>
    <property type="molecule type" value="Genomic_DNA"/>
</dbReference>
<dbReference type="Proteomes" id="UP000187209">
    <property type="component" value="Unassembled WGS sequence"/>
</dbReference>
<dbReference type="AlphaFoldDB" id="A0A1R2BEB9"/>